<proteinExistence type="predicted"/>
<sequence length="109" mass="12437">MRVLSAVGKSERIKAHQHSFYAPNLKEHVMLQWGSMDKVRIPKTRPSEPSHRNQVPAFHSQYLPNTIRALNYKTNALPYHCGSTLPSVNRPRHRKRSSYGGLATYSAIL</sequence>
<organism evidence="1 2">
    <name type="scientific">Catharanthus roseus</name>
    <name type="common">Madagascar periwinkle</name>
    <name type="synonym">Vinca rosea</name>
    <dbReference type="NCBI Taxonomy" id="4058"/>
    <lineage>
        <taxon>Eukaryota</taxon>
        <taxon>Viridiplantae</taxon>
        <taxon>Streptophyta</taxon>
        <taxon>Embryophyta</taxon>
        <taxon>Tracheophyta</taxon>
        <taxon>Spermatophyta</taxon>
        <taxon>Magnoliopsida</taxon>
        <taxon>eudicotyledons</taxon>
        <taxon>Gunneridae</taxon>
        <taxon>Pentapetalae</taxon>
        <taxon>asterids</taxon>
        <taxon>lamiids</taxon>
        <taxon>Gentianales</taxon>
        <taxon>Apocynaceae</taxon>
        <taxon>Rauvolfioideae</taxon>
        <taxon>Vinceae</taxon>
        <taxon>Catharanthinae</taxon>
        <taxon>Catharanthus</taxon>
    </lineage>
</organism>
<gene>
    <name evidence="1" type="ORF">M9H77_17234</name>
</gene>
<reference evidence="2" key="1">
    <citation type="journal article" date="2023" name="Nat. Plants">
        <title>Single-cell RNA sequencing provides a high-resolution roadmap for understanding the multicellular compartmentation of specialized metabolism.</title>
        <authorList>
            <person name="Sun S."/>
            <person name="Shen X."/>
            <person name="Li Y."/>
            <person name="Li Y."/>
            <person name="Wang S."/>
            <person name="Li R."/>
            <person name="Zhang H."/>
            <person name="Shen G."/>
            <person name="Guo B."/>
            <person name="Wei J."/>
            <person name="Xu J."/>
            <person name="St-Pierre B."/>
            <person name="Chen S."/>
            <person name="Sun C."/>
        </authorList>
    </citation>
    <scope>NUCLEOTIDE SEQUENCE [LARGE SCALE GENOMIC DNA]</scope>
</reference>
<comment type="caution">
    <text evidence="1">The sequence shown here is derived from an EMBL/GenBank/DDBJ whole genome shotgun (WGS) entry which is preliminary data.</text>
</comment>
<dbReference type="Proteomes" id="UP001060085">
    <property type="component" value="Linkage Group LG04"/>
</dbReference>
<evidence type="ECO:0000313" key="2">
    <source>
        <dbReference type="Proteomes" id="UP001060085"/>
    </source>
</evidence>
<name>A0ACC0B3Z3_CATRO</name>
<accession>A0ACC0B3Z3</accession>
<dbReference type="EMBL" id="CM044704">
    <property type="protein sequence ID" value="KAI5667381.1"/>
    <property type="molecule type" value="Genomic_DNA"/>
</dbReference>
<evidence type="ECO:0000313" key="1">
    <source>
        <dbReference type="EMBL" id="KAI5667381.1"/>
    </source>
</evidence>
<keyword evidence="2" id="KW-1185">Reference proteome</keyword>
<protein>
    <submittedName>
        <fullName evidence="1">Uncharacterized protein</fullName>
    </submittedName>
</protein>